<dbReference type="InterPro" id="IPR013083">
    <property type="entry name" value="Znf_RING/FYVE/PHD"/>
</dbReference>
<dbReference type="SMART" id="SM00184">
    <property type="entry name" value="RING"/>
    <property type="match status" value="1"/>
</dbReference>
<reference evidence="6" key="2">
    <citation type="submission" date="2025-09" db="UniProtKB">
        <authorList>
            <consortium name="Ensembl"/>
        </authorList>
    </citation>
    <scope>IDENTIFICATION</scope>
</reference>
<dbReference type="PANTHER" id="PTHR23327">
    <property type="entry name" value="RING FINGER PROTEIN 127"/>
    <property type="match status" value="1"/>
</dbReference>
<dbReference type="AlphaFoldDB" id="A0A3Q0QVP2"/>
<dbReference type="PANTHER" id="PTHR23327:SF51">
    <property type="entry name" value="TRANSCRIPTIONAL REGULATOR OF YEAST FORM ADHERENCE 3"/>
    <property type="match status" value="1"/>
</dbReference>
<organism evidence="6 7">
    <name type="scientific">Amphilophus citrinellus</name>
    <name type="common">Midas cichlid</name>
    <name type="synonym">Cichlasoma citrinellum</name>
    <dbReference type="NCBI Taxonomy" id="61819"/>
    <lineage>
        <taxon>Eukaryota</taxon>
        <taxon>Metazoa</taxon>
        <taxon>Chordata</taxon>
        <taxon>Craniata</taxon>
        <taxon>Vertebrata</taxon>
        <taxon>Euteleostomi</taxon>
        <taxon>Actinopterygii</taxon>
        <taxon>Neopterygii</taxon>
        <taxon>Teleostei</taxon>
        <taxon>Neoteleostei</taxon>
        <taxon>Acanthomorphata</taxon>
        <taxon>Ovalentaria</taxon>
        <taxon>Cichlomorphae</taxon>
        <taxon>Cichliformes</taxon>
        <taxon>Cichlidae</taxon>
        <taxon>New World cichlids</taxon>
        <taxon>Cichlasomatinae</taxon>
        <taxon>Heroini</taxon>
        <taxon>Amphilophus</taxon>
    </lineage>
</organism>
<evidence type="ECO:0000259" key="5">
    <source>
        <dbReference type="PROSITE" id="PS50089"/>
    </source>
</evidence>
<keyword evidence="1" id="KW-0479">Metal-binding</keyword>
<dbReference type="Gene3D" id="3.30.40.10">
    <property type="entry name" value="Zinc/RING finger domain, C3HC4 (zinc finger)"/>
    <property type="match status" value="1"/>
</dbReference>
<proteinExistence type="predicted"/>
<dbReference type="InterPro" id="IPR027370">
    <property type="entry name" value="Znf-RING_euk"/>
</dbReference>
<dbReference type="GO" id="GO:0008270">
    <property type="term" value="F:zinc ion binding"/>
    <property type="evidence" value="ECO:0007669"/>
    <property type="project" value="UniProtKB-KW"/>
</dbReference>
<name>A0A3Q0QVP2_AMPCI</name>
<evidence type="ECO:0000313" key="7">
    <source>
        <dbReference type="Proteomes" id="UP000261340"/>
    </source>
</evidence>
<evidence type="ECO:0000256" key="3">
    <source>
        <dbReference type="ARBA" id="ARBA00022833"/>
    </source>
</evidence>
<dbReference type="Ensembl" id="ENSACIT00000002373.1">
    <property type="protein sequence ID" value="ENSACIP00000002287.1"/>
    <property type="gene ID" value="ENSACIG00000001867.1"/>
</dbReference>
<dbReference type="OMA" id="LCHEYAH"/>
<reference evidence="6" key="1">
    <citation type="submission" date="2025-08" db="UniProtKB">
        <authorList>
            <consortium name="Ensembl"/>
        </authorList>
    </citation>
    <scope>IDENTIFICATION</scope>
</reference>
<accession>A0A3Q0QVP2</accession>
<dbReference type="InterPro" id="IPR001841">
    <property type="entry name" value="Znf_RING"/>
</dbReference>
<evidence type="ECO:0000256" key="1">
    <source>
        <dbReference type="ARBA" id="ARBA00022723"/>
    </source>
</evidence>
<dbReference type="SUPFAM" id="SSF57850">
    <property type="entry name" value="RING/U-box"/>
    <property type="match status" value="1"/>
</dbReference>
<evidence type="ECO:0000256" key="4">
    <source>
        <dbReference type="PROSITE-ProRule" id="PRU00175"/>
    </source>
</evidence>
<keyword evidence="2 4" id="KW-0863">Zinc-finger</keyword>
<evidence type="ECO:0000313" key="6">
    <source>
        <dbReference type="Ensembl" id="ENSACIP00000002287.1"/>
    </source>
</evidence>
<dbReference type="GeneTree" id="ENSGT00940000177550"/>
<feature type="domain" description="RING-type" evidence="5">
    <location>
        <begin position="18"/>
        <end position="57"/>
    </location>
</feature>
<dbReference type="InterPro" id="IPR017907">
    <property type="entry name" value="Znf_RING_CS"/>
</dbReference>
<protein>
    <recommendedName>
        <fullName evidence="5">RING-type domain-containing protein</fullName>
    </recommendedName>
</protein>
<evidence type="ECO:0000256" key="2">
    <source>
        <dbReference type="ARBA" id="ARBA00022771"/>
    </source>
</evidence>
<dbReference type="PROSITE" id="PS50089">
    <property type="entry name" value="ZF_RING_2"/>
    <property type="match status" value="1"/>
</dbReference>
<sequence>SASAPPSELCSLQNHLRCSICMDEFTDPVTIFCGHSFCKRCLEQSCDYNDSTCPLCKKYIARVPDVNIVLRDIIQQQKNTQIPLHCYFFFNLKLITIF</sequence>
<dbReference type="PROSITE" id="PS00518">
    <property type="entry name" value="ZF_RING_1"/>
    <property type="match status" value="1"/>
</dbReference>
<dbReference type="Pfam" id="PF13445">
    <property type="entry name" value="zf-RING_UBOX"/>
    <property type="match status" value="1"/>
</dbReference>
<keyword evidence="3" id="KW-0862">Zinc</keyword>
<keyword evidence="7" id="KW-1185">Reference proteome</keyword>
<dbReference type="Proteomes" id="UP000261340">
    <property type="component" value="Unplaced"/>
</dbReference>
<dbReference type="STRING" id="61819.ENSACIP00000002287"/>